<gene>
    <name evidence="4" type="ORF">JF74_19580</name>
</gene>
<evidence type="ECO:0000259" key="3">
    <source>
        <dbReference type="Pfam" id="PF03217"/>
    </source>
</evidence>
<evidence type="ECO:0000256" key="1">
    <source>
        <dbReference type="SAM" id="SignalP"/>
    </source>
</evidence>
<name>A0A0F4L930_9LACO</name>
<feature type="chain" id="PRO_5039386588" description="SCP domain-containing protein" evidence="1">
    <location>
        <begin position="23"/>
        <end position="328"/>
    </location>
</feature>
<dbReference type="InterPro" id="IPR024968">
    <property type="entry name" value="SlpA_C_lactobacillus"/>
</dbReference>
<dbReference type="Proteomes" id="UP000033531">
    <property type="component" value="Unassembled WGS sequence"/>
</dbReference>
<dbReference type="EMBL" id="JXLI01000019">
    <property type="protein sequence ID" value="KJY54774.1"/>
    <property type="molecule type" value="Genomic_DNA"/>
</dbReference>
<accession>A0A0F4L930</accession>
<feature type="domain" description="SCP" evidence="2">
    <location>
        <begin position="206"/>
        <end position="314"/>
    </location>
</feature>
<sequence length="328" mass="37533">MNFKRKVIKLNSSIALSLALFSCVDVETNSFHNVVQASSYQKAKITHNAFIYNNKGKRKIDFTLKKGKLIKVYNRKKIKGKKFIRIGKNKYIKKSNVRKIKKYLFTINLENYVSAHVIPQKDSAFGNDFIGKQKIYEKQRDSNGNEWLAVNKDNWLLKTDVENSSKKDKDDADQENRSILSSSPKKTITEIKNDSYTKAIEDSFLSQLNALRNNKGMRPFIYNEALHSYAKLRAKETLRNYSHVRPNGEKTKFGEVLAGGTASAYGSPEITAKEILDCFIYYDAASNWQHRDLLLNPNYTKMGVGIAWDKNTDYADAAVGFNLIANFY</sequence>
<proteinExistence type="predicted"/>
<dbReference type="OrthoDB" id="9783944at2"/>
<evidence type="ECO:0000313" key="4">
    <source>
        <dbReference type="EMBL" id="KJY54774.1"/>
    </source>
</evidence>
<dbReference type="InterPro" id="IPR014044">
    <property type="entry name" value="CAP_dom"/>
</dbReference>
<dbReference type="RefSeq" id="WP_046325867.1">
    <property type="nucleotide sequence ID" value="NZ_JBHTMT010000007.1"/>
</dbReference>
<evidence type="ECO:0008006" key="6">
    <source>
        <dbReference type="Google" id="ProtNLM"/>
    </source>
</evidence>
<comment type="caution">
    <text evidence="4">The sequence shown here is derived from an EMBL/GenBank/DDBJ whole genome shotgun (WGS) entry which is preliminary data.</text>
</comment>
<feature type="signal peptide" evidence="1">
    <location>
        <begin position="1"/>
        <end position="22"/>
    </location>
</feature>
<dbReference type="HOGENOM" id="CLU_059359_0_0_9"/>
<organism evidence="4 5">
    <name type="scientific">Lactobacillus melliventris</name>
    <dbReference type="NCBI Taxonomy" id="1218507"/>
    <lineage>
        <taxon>Bacteria</taxon>
        <taxon>Bacillati</taxon>
        <taxon>Bacillota</taxon>
        <taxon>Bacilli</taxon>
        <taxon>Lactobacillales</taxon>
        <taxon>Lactobacillaceae</taxon>
        <taxon>Lactobacillus</taxon>
    </lineage>
</organism>
<feature type="domain" description="S-layer protein C-terminal" evidence="3">
    <location>
        <begin position="38"/>
        <end position="95"/>
    </location>
</feature>
<keyword evidence="1" id="KW-0732">Signal</keyword>
<evidence type="ECO:0000259" key="2">
    <source>
        <dbReference type="Pfam" id="PF00188"/>
    </source>
</evidence>
<dbReference type="InterPro" id="IPR035940">
    <property type="entry name" value="CAP_sf"/>
</dbReference>
<dbReference type="Gene3D" id="3.40.33.10">
    <property type="entry name" value="CAP"/>
    <property type="match status" value="1"/>
</dbReference>
<keyword evidence="4" id="KW-0614">Plasmid</keyword>
<dbReference type="PROSITE" id="PS51257">
    <property type="entry name" value="PROKAR_LIPOPROTEIN"/>
    <property type="match status" value="1"/>
</dbReference>
<dbReference type="SUPFAM" id="SSF55797">
    <property type="entry name" value="PR-1-like"/>
    <property type="match status" value="1"/>
</dbReference>
<dbReference type="Pfam" id="PF03217">
    <property type="entry name" value="SlpA"/>
    <property type="match status" value="1"/>
</dbReference>
<geneLocation type="plasmid" evidence="4">
    <name>pHma8p1</name>
</geneLocation>
<protein>
    <recommendedName>
        <fullName evidence="6">SCP domain-containing protein</fullName>
    </recommendedName>
</protein>
<dbReference type="AlphaFoldDB" id="A0A0F4L930"/>
<dbReference type="PATRIC" id="fig|1218507.3.peg.104"/>
<reference evidence="4 5" key="1">
    <citation type="submission" date="2015-01" db="EMBL/GenBank/DDBJ databases">
        <title>Comparative genomics of the lactic acid bacteria isolated from the honey bee gut.</title>
        <authorList>
            <person name="Ellegaard K.M."/>
            <person name="Tamarit D."/>
            <person name="Javelind E."/>
            <person name="Olofsson T."/>
            <person name="Andersson S.G."/>
            <person name="Vasquez A."/>
        </authorList>
    </citation>
    <scope>NUCLEOTIDE SEQUENCE [LARGE SCALE GENOMIC DNA]</scope>
    <source>
        <strain evidence="4 5">Hma8</strain>
        <plasmid evidence="4">pHma8p1</plasmid>
    </source>
</reference>
<dbReference type="Pfam" id="PF00188">
    <property type="entry name" value="CAP"/>
    <property type="match status" value="1"/>
</dbReference>
<evidence type="ECO:0000313" key="5">
    <source>
        <dbReference type="Proteomes" id="UP000033531"/>
    </source>
</evidence>